<dbReference type="Gene3D" id="2.40.70.10">
    <property type="entry name" value="Acid Proteases"/>
    <property type="match status" value="2"/>
</dbReference>
<keyword evidence="6" id="KW-1133">Transmembrane helix</keyword>
<dbReference type="PANTHER" id="PTHR47967">
    <property type="entry name" value="OS07G0603500 PROTEIN-RELATED"/>
    <property type="match status" value="1"/>
</dbReference>
<dbReference type="InterPro" id="IPR033121">
    <property type="entry name" value="PEPTIDASE_A1"/>
</dbReference>
<feature type="transmembrane region" description="Helical" evidence="6">
    <location>
        <begin position="12"/>
        <end position="29"/>
    </location>
</feature>
<name>A0ABM1HB81_SOLPN</name>
<evidence type="ECO:0000313" key="8">
    <source>
        <dbReference type="Proteomes" id="UP000694930"/>
    </source>
</evidence>
<evidence type="ECO:0000256" key="1">
    <source>
        <dbReference type="ARBA" id="ARBA00007447"/>
    </source>
</evidence>
<reference evidence="8" key="1">
    <citation type="journal article" date="2014" name="Nat. Genet.">
        <title>The genome of the stress-tolerant wild tomato species Solanum pennellii.</title>
        <authorList>
            <person name="Bolger A."/>
            <person name="Scossa F."/>
            <person name="Bolger M.E."/>
            <person name="Lanz C."/>
            <person name="Maumus F."/>
            <person name="Tohge T."/>
            <person name="Quesneville H."/>
            <person name="Alseekh S."/>
            <person name="Sorensen I."/>
            <person name="Lichtenstein G."/>
            <person name="Fich E.A."/>
            <person name="Conte M."/>
            <person name="Keller H."/>
            <person name="Schneeberger K."/>
            <person name="Schwacke R."/>
            <person name="Ofner I."/>
            <person name="Vrebalov J."/>
            <person name="Xu Y."/>
            <person name="Osorio S."/>
            <person name="Aflitos S.A."/>
            <person name="Schijlen E."/>
            <person name="Jimenez-Gomez J.M."/>
            <person name="Ryngajllo M."/>
            <person name="Kimura S."/>
            <person name="Kumar R."/>
            <person name="Koenig D."/>
            <person name="Headland L.R."/>
            <person name="Maloof J.N."/>
            <person name="Sinha N."/>
            <person name="van Ham R.C."/>
            <person name="Lankhorst R.K."/>
            <person name="Mao L."/>
            <person name="Vogel A."/>
            <person name="Arsova B."/>
            <person name="Panstruga R."/>
            <person name="Fei Z."/>
            <person name="Rose J.K."/>
            <person name="Zamir D."/>
            <person name="Carrari F."/>
            <person name="Giovannoni J.J."/>
            <person name="Weigel D."/>
            <person name="Usadel B."/>
            <person name="Fernie A.R."/>
        </authorList>
    </citation>
    <scope>NUCLEOTIDE SEQUENCE [LARGE SCALE GENOMIC DNA]</scope>
    <source>
        <strain evidence="8">cv. LA0716</strain>
    </source>
</reference>
<dbReference type="InterPro" id="IPR032861">
    <property type="entry name" value="TAXi_N"/>
</dbReference>
<dbReference type="PROSITE" id="PS51767">
    <property type="entry name" value="PEPTIDASE_A1"/>
    <property type="match status" value="1"/>
</dbReference>
<keyword evidence="6" id="KW-0812">Transmembrane</keyword>
<feature type="domain" description="Peptidase A1" evidence="7">
    <location>
        <begin position="91"/>
        <end position="435"/>
    </location>
</feature>
<dbReference type="InterPro" id="IPR021109">
    <property type="entry name" value="Peptidase_aspartic_dom_sf"/>
</dbReference>
<evidence type="ECO:0000256" key="4">
    <source>
        <dbReference type="ARBA" id="ARBA00022801"/>
    </source>
</evidence>
<keyword evidence="5" id="KW-0325">Glycoprotein</keyword>
<organism evidence="8 9">
    <name type="scientific">Solanum pennellii</name>
    <name type="common">Tomato</name>
    <name type="synonym">Lycopersicon pennellii</name>
    <dbReference type="NCBI Taxonomy" id="28526"/>
    <lineage>
        <taxon>Eukaryota</taxon>
        <taxon>Viridiplantae</taxon>
        <taxon>Streptophyta</taxon>
        <taxon>Embryophyta</taxon>
        <taxon>Tracheophyta</taxon>
        <taxon>Spermatophyta</taxon>
        <taxon>Magnoliopsida</taxon>
        <taxon>eudicotyledons</taxon>
        <taxon>Gunneridae</taxon>
        <taxon>Pentapetalae</taxon>
        <taxon>asterids</taxon>
        <taxon>lamiids</taxon>
        <taxon>Solanales</taxon>
        <taxon>Solanaceae</taxon>
        <taxon>Solanoideae</taxon>
        <taxon>Solaneae</taxon>
        <taxon>Solanum</taxon>
        <taxon>Solanum subgen. Lycopersicon</taxon>
    </lineage>
</organism>
<keyword evidence="4" id="KW-0378">Hydrolase</keyword>
<dbReference type="Proteomes" id="UP000694930">
    <property type="component" value="Chromosome 1"/>
</dbReference>
<comment type="similarity">
    <text evidence="1">Belongs to the peptidase A1 family.</text>
</comment>
<dbReference type="GeneID" id="107026537"/>
<keyword evidence="2" id="KW-0645">Protease</keyword>
<evidence type="ECO:0000256" key="6">
    <source>
        <dbReference type="SAM" id="Phobius"/>
    </source>
</evidence>
<protein>
    <submittedName>
        <fullName evidence="9">Aspartic proteinase CDR1-like isoform X1</fullName>
    </submittedName>
</protein>
<evidence type="ECO:0000256" key="3">
    <source>
        <dbReference type="ARBA" id="ARBA00022750"/>
    </source>
</evidence>
<sequence>MSKTMANCVRHYSFLTIFAILVSSLFPFTKPLNNVFSIDLIHRDSPNSPFYDPSLSFTQRMNNSFHRSFHRSISLCLPSSSVVVASNNGEYLMRYSIGTPPVHTLGVADTGSDLTWTQCLPCKNCFKQQSRIFNPKKSSTYKPLHCSSKMCHAANFPTSCNRMKKKTCRYHVRYGDNSYSIGDLATETIRFGSSIHKQVKLKKTVIGCGHNNAGTFSGDKESGIVGLGGGKFSLISQMGSSIGGKFSYCLAPFFYQQKTYIPKSKIHFGTDGFVPGDEVVTTPLTRKFPATYYYLTLEGVSVGKQRLDFRNVSFSYGEGNIIIDSGTVLTLFSPEIYVKLESMVKSAIKLPTIADPSGSLNLCYKSISIDKIPIITMHFIGADLKLSPWNTFVETSDSSMCFAFAASYGGQIFGNIAQMNFLVGYDLKNKRVSFKPTDCSK</sequence>
<dbReference type="InterPro" id="IPR051708">
    <property type="entry name" value="Plant_Aspart_Prot_A1"/>
</dbReference>
<keyword evidence="3" id="KW-0064">Aspartyl protease</keyword>
<dbReference type="SUPFAM" id="SSF50630">
    <property type="entry name" value="Acid proteases"/>
    <property type="match status" value="1"/>
</dbReference>
<dbReference type="PANTHER" id="PTHR47967:SF66">
    <property type="entry name" value="ASPARTIC PROTEINASE CDR1-RELATED"/>
    <property type="match status" value="1"/>
</dbReference>
<dbReference type="RefSeq" id="XP_015083027.1">
    <property type="nucleotide sequence ID" value="XM_015227541.2"/>
</dbReference>
<dbReference type="Pfam" id="PF14541">
    <property type="entry name" value="TAXi_C"/>
    <property type="match status" value="1"/>
</dbReference>
<evidence type="ECO:0000256" key="2">
    <source>
        <dbReference type="ARBA" id="ARBA00022670"/>
    </source>
</evidence>
<keyword evidence="6" id="KW-0472">Membrane</keyword>
<keyword evidence="8" id="KW-1185">Reference proteome</keyword>
<dbReference type="Pfam" id="PF14543">
    <property type="entry name" value="TAXi_N"/>
    <property type="match status" value="1"/>
</dbReference>
<dbReference type="InterPro" id="IPR034161">
    <property type="entry name" value="Pepsin-like_plant"/>
</dbReference>
<dbReference type="InterPro" id="IPR032799">
    <property type="entry name" value="TAXi_C"/>
</dbReference>
<evidence type="ECO:0000259" key="7">
    <source>
        <dbReference type="PROSITE" id="PS51767"/>
    </source>
</evidence>
<proteinExistence type="inferred from homology"/>
<accession>A0ABM1HB81</accession>
<reference evidence="9" key="2">
    <citation type="submission" date="2025-08" db="UniProtKB">
        <authorList>
            <consortium name="RefSeq"/>
        </authorList>
    </citation>
    <scope>IDENTIFICATION</scope>
</reference>
<dbReference type="CDD" id="cd05476">
    <property type="entry name" value="pepsin_A_like_plant"/>
    <property type="match status" value="1"/>
</dbReference>
<evidence type="ECO:0000313" key="9">
    <source>
        <dbReference type="RefSeq" id="XP_015083027.1"/>
    </source>
</evidence>
<gene>
    <name evidence="9" type="primary">LOC107026537</name>
</gene>
<evidence type="ECO:0000256" key="5">
    <source>
        <dbReference type="ARBA" id="ARBA00023180"/>
    </source>
</evidence>